<proteinExistence type="predicted"/>
<dbReference type="STRING" id="261654.GA0070611_1161"/>
<evidence type="ECO:0000313" key="2">
    <source>
        <dbReference type="EMBL" id="SBT40170.1"/>
    </source>
</evidence>
<dbReference type="InterPro" id="IPR000792">
    <property type="entry name" value="Tscrpt_reg_LuxR_C"/>
</dbReference>
<dbReference type="GO" id="GO:0006355">
    <property type="term" value="P:regulation of DNA-templated transcription"/>
    <property type="evidence" value="ECO:0007669"/>
    <property type="project" value="InterPro"/>
</dbReference>
<dbReference type="Proteomes" id="UP000199385">
    <property type="component" value="Chromosome I"/>
</dbReference>
<reference evidence="3" key="1">
    <citation type="submission" date="2016-06" db="EMBL/GenBank/DDBJ databases">
        <authorList>
            <person name="Varghese N."/>
            <person name="Submissions Spin"/>
        </authorList>
    </citation>
    <scope>NUCLEOTIDE SEQUENCE [LARGE SCALE GENOMIC DNA]</scope>
    <source>
        <strain evidence="3">DSM 44815</strain>
    </source>
</reference>
<dbReference type="PATRIC" id="fig|261654.4.peg.1181"/>
<organism evidence="2 3">
    <name type="scientific">Micromonospora auratinigra</name>
    <dbReference type="NCBI Taxonomy" id="261654"/>
    <lineage>
        <taxon>Bacteria</taxon>
        <taxon>Bacillati</taxon>
        <taxon>Actinomycetota</taxon>
        <taxon>Actinomycetes</taxon>
        <taxon>Micromonosporales</taxon>
        <taxon>Micromonosporaceae</taxon>
        <taxon>Micromonospora</taxon>
    </lineage>
</organism>
<dbReference type="SUPFAM" id="SSF46894">
    <property type="entry name" value="C-terminal effector domain of the bipartite response regulators"/>
    <property type="match status" value="1"/>
</dbReference>
<dbReference type="SMART" id="SM00421">
    <property type="entry name" value="HTH_LUXR"/>
    <property type="match status" value="1"/>
</dbReference>
<sequence>MLGDVLGLDADQVAAYRDLVAAGSATPAGFAALLSIPVERSAALLDRLAARGLAERDPAGTARYRAVPPARLRADLVRRRHQARLAELELAALEDVHRAASFGRGARDVVDVVRGPDGVRDAFHRLQRDAREEVCAFVKGPHLVVEASENTAEETAVARGVRYRLLMERSLLDAGPDWFDEIVRGLAAGRQVRIAETLPLKLIVVDGEQALIPILGDPGVTRAGALLVHPGGLLDAMTALFEAAWAQATPVTTTAAAGPLDDLDVRILSLLLAGLADPAVAELLRTSLRSVQRRVRRLMDLTGVRTRMELGFEAARRGWLDPNQPLAEPRHGG</sequence>
<dbReference type="OrthoDB" id="3369460at2"/>
<dbReference type="InterPro" id="IPR016032">
    <property type="entry name" value="Sig_transdc_resp-reg_C-effctor"/>
</dbReference>
<evidence type="ECO:0000259" key="1">
    <source>
        <dbReference type="SMART" id="SM00421"/>
    </source>
</evidence>
<dbReference type="InterPro" id="IPR036388">
    <property type="entry name" value="WH-like_DNA-bd_sf"/>
</dbReference>
<dbReference type="InterPro" id="IPR002831">
    <property type="entry name" value="Tscrpt_reg_TrmB_N"/>
</dbReference>
<dbReference type="RefSeq" id="WP_091658587.1">
    <property type="nucleotide sequence ID" value="NZ_LT594323.1"/>
</dbReference>
<evidence type="ECO:0000313" key="3">
    <source>
        <dbReference type="Proteomes" id="UP000199385"/>
    </source>
</evidence>
<name>A0A1A8Z894_9ACTN</name>
<dbReference type="PANTHER" id="PTHR34293">
    <property type="entry name" value="HTH-TYPE TRANSCRIPTIONAL REGULATOR TRMBL2"/>
    <property type="match status" value="1"/>
</dbReference>
<dbReference type="InterPro" id="IPR051797">
    <property type="entry name" value="TrmB-like"/>
</dbReference>
<accession>A0A1A8Z894</accession>
<dbReference type="AlphaFoldDB" id="A0A1A8Z894"/>
<keyword evidence="3" id="KW-1185">Reference proteome</keyword>
<dbReference type="Gene3D" id="1.10.10.10">
    <property type="entry name" value="Winged helix-like DNA-binding domain superfamily/Winged helix DNA-binding domain"/>
    <property type="match status" value="2"/>
</dbReference>
<protein>
    <submittedName>
        <fullName evidence="2">Sugar-specific transcriptional regulator TrmB</fullName>
    </submittedName>
</protein>
<dbReference type="GO" id="GO:0003677">
    <property type="term" value="F:DNA binding"/>
    <property type="evidence" value="ECO:0007669"/>
    <property type="project" value="InterPro"/>
</dbReference>
<feature type="domain" description="HTH luxR-type" evidence="1">
    <location>
        <begin position="257"/>
        <end position="314"/>
    </location>
</feature>
<dbReference type="PANTHER" id="PTHR34293:SF1">
    <property type="entry name" value="HTH-TYPE TRANSCRIPTIONAL REGULATOR TRMBL2"/>
    <property type="match status" value="1"/>
</dbReference>
<dbReference type="EMBL" id="LT594323">
    <property type="protein sequence ID" value="SBT40170.1"/>
    <property type="molecule type" value="Genomic_DNA"/>
</dbReference>
<dbReference type="Pfam" id="PF01978">
    <property type="entry name" value="TrmB"/>
    <property type="match status" value="1"/>
</dbReference>
<gene>
    <name evidence="2" type="ORF">GA0070611_1161</name>
</gene>